<proteinExistence type="predicted"/>
<dbReference type="EMBL" id="JAPWIJ010000005">
    <property type="protein sequence ID" value="MCZ4519398.1"/>
    <property type="molecule type" value="Genomic_DNA"/>
</dbReference>
<dbReference type="GO" id="GO:0016787">
    <property type="term" value="F:hydrolase activity"/>
    <property type="evidence" value="ECO:0007669"/>
    <property type="project" value="UniProtKB-KW"/>
</dbReference>
<sequence length="242" mass="25345">MTAAAPLVFVPALGSDERLWQPVADRLADRHTTVVVRGEGNSIRQMADSVLEQSPEKFFLAGNSMGGYVALDIALRQPSSRVVGLALLNSSAIAADSGRRENSLRVIEMAKRGHFDDAVDLITSAVAPGRPDIAVTASVMARDLGVDVFVAQQIAVMTRADRRAELASVTVPTLVIAGGEDAITPSSLGGELAASISGAELEVLAGVGHLSTLEAPEAVAVRLDRWLTAVVAGRVESMEVRP</sequence>
<comment type="caution">
    <text evidence="2">The sequence shown here is derived from an EMBL/GenBank/DDBJ whole genome shotgun (WGS) entry which is preliminary data.</text>
</comment>
<dbReference type="InterPro" id="IPR029058">
    <property type="entry name" value="AB_hydrolase_fold"/>
</dbReference>
<organism evidence="2 3">
    <name type="scientific">Rhodococcus ruber</name>
    <dbReference type="NCBI Taxonomy" id="1830"/>
    <lineage>
        <taxon>Bacteria</taxon>
        <taxon>Bacillati</taxon>
        <taxon>Actinomycetota</taxon>
        <taxon>Actinomycetes</taxon>
        <taxon>Mycobacteriales</taxon>
        <taxon>Nocardiaceae</taxon>
        <taxon>Rhodococcus</taxon>
    </lineage>
</organism>
<dbReference type="Proteomes" id="UP001081071">
    <property type="component" value="Unassembled WGS sequence"/>
</dbReference>
<dbReference type="PRINTS" id="PR00111">
    <property type="entry name" value="ABHYDROLASE"/>
</dbReference>
<keyword evidence="2" id="KW-0378">Hydrolase</keyword>
<dbReference type="PANTHER" id="PTHR43194">
    <property type="entry name" value="HYDROLASE ALPHA/BETA FOLD FAMILY"/>
    <property type="match status" value="1"/>
</dbReference>
<dbReference type="SUPFAM" id="SSF53474">
    <property type="entry name" value="alpha/beta-Hydrolases"/>
    <property type="match status" value="1"/>
</dbReference>
<evidence type="ECO:0000313" key="2">
    <source>
        <dbReference type="EMBL" id="MCZ4519398.1"/>
    </source>
</evidence>
<protein>
    <submittedName>
        <fullName evidence="2">Alpha/beta hydrolase</fullName>
    </submittedName>
</protein>
<reference evidence="2" key="1">
    <citation type="submission" date="2022-12" db="EMBL/GenBank/DDBJ databases">
        <authorList>
            <person name="Krivoruchko A.V."/>
            <person name="Elkin A."/>
        </authorList>
    </citation>
    <scope>NUCLEOTIDE SEQUENCE</scope>
    <source>
        <strain evidence="2">IEGM 1391</strain>
    </source>
</reference>
<keyword evidence="3" id="KW-1185">Reference proteome</keyword>
<feature type="domain" description="AB hydrolase-1" evidence="1">
    <location>
        <begin position="7"/>
        <end position="220"/>
    </location>
</feature>
<dbReference type="PANTHER" id="PTHR43194:SF2">
    <property type="entry name" value="PEROXISOMAL MEMBRANE PROTEIN LPX1"/>
    <property type="match status" value="1"/>
</dbReference>
<accession>A0ABT4MEI1</accession>
<dbReference type="InterPro" id="IPR000073">
    <property type="entry name" value="AB_hydrolase_1"/>
</dbReference>
<evidence type="ECO:0000313" key="3">
    <source>
        <dbReference type="Proteomes" id="UP001081071"/>
    </source>
</evidence>
<gene>
    <name evidence="2" type="ORF">O4220_12815</name>
</gene>
<dbReference type="InterPro" id="IPR050228">
    <property type="entry name" value="Carboxylesterase_BioH"/>
</dbReference>
<name>A0ABT4MEI1_9NOCA</name>
<evidence type="ECO:0000259" key="1">
    <source>
        <dbReference type="Pfam" id="PF12697"/>
    </source>
</evidence>
<dbReference type="Gene3D" id="3.40.50.1820">
    <property type="entry name" value="alpha/beta hydrolase"/>
    <property type="match status" value="1"/>
</dbReference>
<dbReference type="Pfam" id="PF12697">
    <property type="entry name" value="Abhydrolase_6"/>
    <property type="match status" value="1"/>
</dbReference>
<dbReference type="RefSeq" id="WP_269604762.1">
    <property type="nucleotide sequence ID" value="NZ_JAPWIJ010000005.1"/>
</dbReference>